<dbReference type="AlphaFoldDB" id="A0AAQ3RAG2"/>
<feature type="compositionally biased region" description="Polar residues" evidence="1">
    <location>
        <begin position="819"/>
        <end position="831"/>
    </location>
</feature>
<feature type="compositionally biased region" description="Polar residues" evidence="1">
    <location>
        <begin position="105"/>
        <end position="118"/>
    </location>
</feature>
<feature type="compositionally biased region" description="Basic and acidic residues" evidence="1">
    <location>
        <begin position="530"/>
        <end position="539"/>
    </location>
</feature>
<proteinExistence type="predicted"/>
<feature type="region of interest" description="Disordered" evidence="1">
    <location>
        <begin position="305"/>
        <end position="328"/>
    </location>
</feature>
<gene>
    <name evidence="2" type="ORF">R9X50_00705700</name>
</gene>
<feature type="region of interest" description="Disordered" evidence="1">
    <location>
        <begin position="147"/>
        <end position="168"/>
    </location>
</feature>
<name>A0AAQ3RAG2_9PEZI</name>
<feature type="region of interest" description="Disordered" evidence="1">
    <location>
        <begin position="801"/>
        <end position="833"/>
    </location>
</feature>
<feature type="region of interest" description="Disordered" evidence="1">
    <location>
        <begin position="104"/>
        <end position="132"/>
    </location>
</feature>
<sequence length="931" mass="103961">MKKIRQSSADDAISDSDTLPEDSDTLSEDSHTLSAYSLSSRSLTPVAPATPATSTPPVTAMPHEKAAGEDHRALTELFNTVDEPQADHSVSVQRLSAHRLARLRTAQNSAARPSTARRTSPAHPNPNPAAQRKALRKLKLKNPRLTLAPAEGSNSSANTNASPTQNDKKRFPILILKNTKAVPTASTATTAGAIASTDTFDFTESINRTAEDITLMHVTNENTSSISGMGQREHGHVAPTTNRPWGRKGKAPVYSQGEARDAMEAKNEDHEMVDAASEEDEVDEGIFEDDAFEDEELEDEIASVISLSSGDDDVQDTPSDPDMNDRPWRHDEWSHAVREQWELMFCQICQIPIHGSWELTEEYQENKDGQMLLYMEDYPLSRWVIPQEEAQNAYQRLLERGRWRKLGIRTYGRDPMPTAALGMSQHMMQNQVLVGSQQYHRPQTLSHNAPGAQQTSTGQRTPPSQHQTSHNGPPQLAIPPHQAHMAHVQQMQAPHQQYATSFNHSYPGPLTGSSSRMTGPDTNINRKRRPAEGKEKDPGHPILPPYPERKKPAAFNLEPNKRRTIKAVVFPWNRNIDFMKAKQNASWDESKYDRDIMNKMTSIRERNWAIIGPQDQEMQAKLKGVKKARKQGTTAGTPDENVMPAPKATKTPKKGETGGDPNRRGNFSFITEADQTKFKAELGHNTPEEIIEAAQAGQIDWEYTKNIMICWNSVKPGVTEELEQVVFRLYDSLITREQLDRTLVLTDRAAECIIDFCPDLLWNDILLRIFSETKYSNTSIRDRIATNGCYVDKATMTKRKTSALGSKQVQTKPRKTEDLSSSPGGNKNSNRWGEGEEEWFVANKQDQLNYKAFFQAEQSKVIIRTPVPIPRPVMGSNSRGPETEASSSRQRSATTDQTDDGNATSKPNHNDQDDVSLQDSEMLDSDDPLAP</sequence>
<feature type="region of interest" description="Disordered" evidence="1">
    <location>
        <begin position="867"/>
        <end position="931"/>
    </location>
</feature>
<feature type="compositionally biased region" description="Low complexity" evidence="1">
    <location>
        <begin position="44"/>
        <end position="60"/>
    </location>
</feature>
<keyword evidence="3" id="KW-1185">Reference proteome</keyword>
<feature type="compositionally biased region" description="Basic and acidic residues" evidence="1">
    <location>
        <begin position="653"/>
        <end position="663"/>
    </location>
</feature>
<organism evidence="2 3">
    <name type="scientific">Acrodontium crateriforme</name>
    <dbReference type="NCBI Taxonomy" id="150365"/>
    <lineage>
        <taxon>Eukaryota</taxon>
        <taxon>Fungi</taxon>
        <taxon>Dikarya</taxon>
        <taxon>Ascomycota</taxon>
        <taxon>Pezizomycotina</taxon>
        <taxon>Dothideomycetes</taxon>
        <taxon>Dothideomycetidae</taxon>
        <taxon>Mycosphaerellales</taxon>
        <taxon>Teratosphaeriaceae</taxon>
        <taxon>Acrodontium</taxon>
    </lineage>
</organism>
<feature type="region of interest" description="Disordered" evidence="1">
    <location>
        <begin position="225"/>
        <end position="268"/>
    </location>
</feature>
<feature type="region of interest" description="Disordered" evidence="1">
    <location>
        <begin position="628"/>
        <end position="667"/>
    </location>
</feature>
<reference evidence="2 3" key="1">
    <citation type="submission" date="2023-11" db="EMBL/GenBank/DDBJ databases">
        <title>An acidophilic fungus is an integral part of prey digestion in a carnivorous sundew plant.</title>
        <authorList>
            <person name="Tsai I.J."/>
        </authorList>
    </citation>
    <scope>NUCLEOTIDE SEQUENCE [LARGE SCALE GENOMIC DNA]</scope>
    <source>
        <strain evidence="2">169a</strain>
    </source>
</reference>
<dbReference type="Proteomes" id="UP001303373">
    <property type="component" value="Chromosome 12"/>
</dbReference>
<feature type="compositionally biased region" description="Polar residues" evidence="1">
    <location>
        <begin position="875"/>
        <end position="907"/>
    </location>
</feature>
<evidence type="ECO:0000256" key="1">
    <source>
        <dbReference type="SAM" id="MobiDB-lite"/>
    </source>
</evidence>
<feature type="compositionally biased region" description="Acidic residues" evidence="1">
    <location>
        <begin position="12"/>
        <end position="27"/>
    </location>
</feature>
<feature type="compositionally biased region" description="Polar residues" evidence="1">
    <location>
        <begin position="32"/>
        <end position="43"/>
    </location>
</feature>
<feature type="compositionally biased region" description="Low complexity" evidence="1">
    <location>
        <begin position="479"/>
        <end position="497"/>
    </location>
</feature>
<accession>A0AAQ3RAG2</accession>
<feature type="compositionally biased region" description="Polar residues" evidence="1">
    <location>
        <begin position="511"/>
        <end position="523"/>
    </location>
</feature>
<feature type="compositionally biased region" description="Acidic residues" evidence="1">
    <location>
        <begin position="913"/>
        <end position="931"/>
    </location>
</feature>
<evidence type="ECO:0000313" key="3">
    <source>
        <dbReference type="Proteomes" id="UP001303373"/>
    </source>
</evidence>
<protein>
    <submittedName>
        <fullName evidence="2">Uncharacterized protein</fullName>
    </submittedName>
</protein>
<dbReference type="EMBL" id="CP138591">
    <property type="protein sequence ID" value="WPH04169.1"/>
    <property type="molecule type" value="Genomic_DNA"/>
</dbReference>
<feature type="region of interest" description="Disordered" evidence="1">
    <location>
        <begin position="442"/>
        <end position="553"/>
    </location>
</feature>
<feature type="compositionally biased region" description="Basic and acidic residues" evidence="1">
    <location>
        <begin position="258"/>
        <end position="268"/>
    </location>
</feature>
<feature type="region of interest" description="Disordered" evidence="1">
    <location>
        <begin position="1"/>
        <end position="70"/>
    </location>
</feature>
<feature type="compositionally biased region" description="Polar residues" evidence="1">
    <location>
        <begin position="442"/>
        <end position="472"/>
    </location>
</feature>
<evidence type="ECO:0000313" key="2">
    <source>
        <dbReference type="EMBL" id="WPH04169.1"/>
    </source>
</evidence>
<feature type="compositionally biased region" description="Low complexity" evidence="1">
    <location>
        <begin position="153"/>
        <end position="165"/>
    </location>
</feature>